<reference evidence="3 4" key="1">
    <citation type="submission" date="2018-06" db="EMBL/GenBank/DDBJ databases">
        <authorList>
            <consortium name="Pathogen Informatics"/>
            <person name="Doyle S."/>
        </authorList>
    </citation>
    <scope>NUCLEOTIDE SEQUENCE [LARGE SCALE GENOMIC DNA]</scope>
    <source>
        <strain evidence="3 4">NCTC10975</strain>
    </source>
</reference>
<feature type="domain" description="Filamentous haemagglutinin FhaB/tRNA nuclease CdiA-like TPS" evidence="2">
    <location>
        <begin position="38"/>
        <end position="278"/>
    </location>
</feature>
<proteinExistence type="predicted"/>
<dbReference type="InterPro" id="IPR012334">
    <property type="entry name" value="Pectin_lyas_fold"/>
</dbReference>
<feature type="signal peptide" evidence="1">
    <location>
        <begin position="1"/>
        <end position="22"/>
    </location>
</feature>
<evidence type="ECO:0000313" key="4">
    <source>
        <dbReference type="Proteomes" id="UP000251485"/>
    </source>
</evidence>
<evidence type="ECO:0000256" key="1">
    <source>
        <dbReference type="SAM" id="SignalP"/>
    </source>
</evidence>
<evidence type="ECO:0000313" key="3">
    <source>
        <dbReference type="EMBL" id="SPY95026.1"/>
    </source>
</evidence>
<dbReference type="Pfam" id="PF05860">
    <property type="entry name" value="TPS"/>
    <property type="match status" value="1"/>
</dbReference>
<keyword evidence="1" id="KW-0732">Signal</keyword>
<dbReference type="PROSITE" id="PS51257">
    <property type="entry name" value="PROKAR_LIPOPROTEIN"/>
    <property type="match status" value="1"/>
</dbReference>
<dbReference type="AlphaFoldDB" id="A0A2X2BP32"/>
<dbReference type="SUPFAM" id="SSF51126">
    <property type="entry name" value="Pectin lyase-like"/>
    <property type="match status" value="1"/>
</dbReference>
<dbReference type="NCBIfam" id="TIGR01901">
    <property type="entry name" value="adhes_NPXG"/>
    <property type="match status" value="1"/>
</dbReference>
<protein>
    <submittedName>
        <fullName evidence="3">Hemagglutinin</fullName>
    </submittedName>
</protein>
<dbReference type="EMBL" id="UAUE01000007">
    <property type="protein sequence ID" value="SPY95026.1"/>
    <property type="molecule type" value="Genomic_DNA"/>
</dbReference>
<accession>A0A2X2BP32</accession>
<feature type="chain" id="PRO_5015927175" evidence="1">
    <location>
        <begin position="23"/>
        <end position="421"/>
    </location>
</feature>
<name>A0A2X2BP32_PROMI</name>
<dbReference type="Gene3D" id="2.160.20.10">
    <property type="entry name" value="Single-stranded right-handed beta-helix, Pectin lyase-like"/>
    <property type="match status" value="1"/>
</dbReference>
<sequence length="421" mass="46547">MKKNALFTVSLLSVFISLSCYAHQDVILHSDSLSDAKVSINDDTGKTQIEVINTNQDGTAHIYYNRLDVGNFGLSLKNNAEAELIINEVVSKDVSILRGELELQGKKATVVIANPNGISCRDCSFSGINDIKLIAGSSTGKFSKTFTIADIGSSVVFDMRNKLDKNEHSHINRNYKDISSGMINIISNNVDLIDGDLNAEYIRFDIGLSEFNLGAKNDYNKQSHFLLRTEAGINSRYLIIKSKQGNVYNDGNINTLSLNHESYSLINAGNIDINQDDNLYRTAYDGTKQSKVMVYQYSSGLNNSSFNVKDSILFMKADRLLLDRTFNIDDSYLYGRVGTIGTLGIGNISLSYNSVFHILAEDSIFLGGKIQGDGHVILQLNDDKVDIEGKNLLIGTEGLRLEGGTKYKLGRSTIIDYTEYK</sequence>
<gene>
    <name evidence="3" type="primary">floA</name>
    <name evidence="3" type="ORF">NCTC10975_01390</name>
</gene>
<dbReference type="InterPro" id="IPR008638">
    <property type="entry name" value="FhaB/CdiA-like_TPS"/>
</dbReference>
<dbReference type="InterPro" id="IPR011050">
    <property type="entry name" value="Pectin_lyase_fold/virulence"/>
</dbReference>
<dbReference type="RefSeq" id="WP_151252887.1">
    <property type="nucleotide sequence ID" value="NZ_CAXOHV010000019.1"/>
</dbReference>
<dbReference type="Proteomes" id="UP000251485">
    <property type="component" value="Unassembled WGS sequence"/>
</dbReference>
<organism evidence="3 4">
    <name type="scientific">Proteus mirabilis</name>
    <dbReference type="NCBI Taxonomy" id="584"/>
    <lineage>
        <taxon>Bacteria</taxon>
        <taxon>Pseudomonadati</taxon>
        <taxon>Pseudomonadota</taxon>
        <taxon>Gammaproteobacteria</taxon>
        <taxon>Enterobacterales</taxon>
        <taxon>Morganellaceae</taxon>
        <taxon>Proteus</taxon>
    </lineage>
</organism>
<evidence type="ECO:0000259" key="2">
    <source>
        <dbReference type="Pfam" id="PF05860"/>
    </source>
</evidence>